<evidence type="ECO:0000313" key="2">
    <source>
        <dbReference type="EMBL" id="KAI9635999.1"/>
    </source>
</evidence>
<gene>
    <name evidence="2" type="ORF">MKK02DRAFT_44697</name>
</gene>
<evidence type="ECO:0000313" key="3">
    <source>
        <dbReference type="Proteomes" id="UP001164286"/>
    </source>
</evidence>
<dbReference type="GeneID" id="77732253"/>
<sequence length="200" mass="21448">MSNLRPDAREELGYFDLPHHTQQPLPLDGALDIDTSDTSPGSTSDSDTTRSPSTAATSLCASPEQSAVLPAPSSGTEIQSVVTMAERDDTLWPTADSHDSTHLAMRHIVPNEQTYRELETNARAAIRRGLDASTVASKASEVCRIGDPKATHCVSCALAYSLGYPLATTQYGGMPQRISDWKDELTAEKLAARDSEAETA</sequence>
<protein>
    <submittedName>
        <fullName evidence="2">Uncharacterized protein</fullName>
    </submittedName>
</protein>
<feature type="compositionally biased region" description="Basic and acidic residues" evidence="1">
    <location>
        <begin position="1"/>
        <end position="12"/>
    </location>
</feature>
<dbReference type="EMBL" id="JAKWFO010000005">
    <property type="protein sequence ID" value="KAI9635999.1"/>
    <property type="molecule type" value="Genomic_DNA"/>
</dbReference>
<accession>A0AA38LVV3</accession>
<proteinExistence type="predicted"/>
<dbReference type="AlphaFoldDB" id="A0AA38LVV3"/>
<feature type="region of interest" description="Disordered" evidence="1">
    <location>
        <begin position="1"/>
        <end position="75"/>
    </location>
</feature>
<reference evidence="2" key="1">
    <citation type="journal article" date="2022" name="G3 (Bethesda)">
        <title>High quality genome of the basidiomycete yeast Dioszegia hungarica PDD-24b-2 isolated from cloud water.</title>
        <authorList>
            <person name="Jarrige D."/>
            <person name="Haridas S."/>
            <person name="Bleykasten-Grosshans C."/>
            <person name="Joly M."/>
            <person name="Nadalig T."/>
            <person name="Sancelme M."/>
            <person name="Vuilleumier S."/>
            <person name="Grigoriev I.V."/>
            <person name="Amato P."/>
            <person name="Bringel F."/>
        </authorList>
    </citation>
    <scope>NUCLEOTIDE SEQUENCE</scope>
    <source>
        <strain evidence="2">PDD-24b-2</strain>
    </source>
</reference>
<comment type="caution">
    <text evidence="2">The sequence shown here is derived from an EMBL/GenBank/DDBJ whole genome shotgun (WGS) entry which is preliminary data.</text>
</comment>
<evidence type="ECO:0000256" key="1">
    <source>
        <dbReference type="SAM" id="MobiDB-lite"/>
    </source>
</evidence>
<dbReference type="RefSeq" id="XP_052945776.1">
    <property type="nucleotide sequence ID" value="XM_053093048.1"/>
</dbReference>
<name>A0AA38LVV3_9TREE</name>
<dbReference type="Proteomes" id="UP001164286">
    <property type="component" value="Unassembled WGS sequence"/>
</dbReference>
<organism evidence="2 3">
    <name type="scientific">Dioszegia hungarica</name>
    <dbReference type="NCBI Taxonomy" id="4972"/>
    <lineage>
        <taxon>Eukaryota</taxon>
        <taxon>Fungi</taxon>
        <taxon>Dikarya</taxon>
        <taxon>Basidiomycota</taxon>
        <taxon>Agaricomycotina</taxon>
        <taxon>Tremellomycetes</taxon>
        <taxon>Tremellales</taxon>
        <taxon>Bulleribasidiaceae</taxon>
        <taxon>Dioszegia</taxon>
    </lineage>
</organism>
<keyword evidence="3" id="KW-1185">Reference proteome</keyword>
<feature type="compositionally biased region" description="Low complexity" evidence="1">
    <location>
        <begin position="36"/>
        <end position="58"/>
    </location>
</feature>